<sequence>MEVCTLQGEACLSLSMAPSLMLHHAFNTLEKASNMSLEALLACIYKAGDIFVNDILAGQSPKGYVKQLHAINGLAESVILESLHDISSFMKNISNVIAEQKHSAGFEYSVQSTHALNGTFHRKFGTIFTCILPGNHPGVNTVWLNAMALGYKVLLKPSSSDPITSYRLILSLQKAGMLDGQVSFIPGKREINAQLVELSKEHRLMFFGGQDIVDTFGSKSGVIVRGPGYSKLWLEPAYYAKKPNDSIDSICRSIVADGGIKCTNLSQILVNTTEDGFVNSLHASVNASLGAWFDVQLQSSNSQLCVYEIDRAKRILNYIATKLADSGQLNINPLILLHDFEDGTATIRPWVFKVTPGSIVDFEVPAPIALLQSAQCESELRNSLSLSVLSNDNDMFERLAQLNNIRKLLWCLPTTYSTSNLPHDGALYEQLFEKVGIARSN</sequence>
<keyword evidence="6" id="KW-1185">Reference proteome</keyword>
<dbReference type="EMBL" id="AAOH01000003">
    <property type="protein sequence ID" value="EAR28768.1"/>
    <property type="molecule type" value="Genomic_DNA"/>
</dbReference>
<dbReference type="InterPro" id="IPR015590">
    <property type="entry name" value="Aldehyde_DH_dom"/>
</dbReference>
<protein>
    <recommendedName>
        <fullName evidence="4">Aldehyde dehydrogenase domain-containing protein</fullName>
    </recommendedName>
</protein>
<dbReference type="GO" id="GO:0016620">
    <property type="term" value="F:oxidoreductase activity, acting on the aldehyde or oxo group of donors, NAD or NADP as acceptor"/>
    <property type="evidence" value="ECO:0007669"/>
    <property type="project" value="InterPro"/>
</dbReference>
<keyword evidence="3" id="KW-0520">NAD</keyword>
<dbReference type="InterPro" id="IPR016162">
    <property type="entry name" value="Ald_DH_N"/>
</dbReference>
<proteinExistence type="inferred from homology"/>
<accession>A4C853</accession>
<evidence type="ECO:0000259" key="4">
    <source>
        <dbReference type="Pfam" id="PF00171"/>
    </source>
</evidence>
<dbReference type="Proteomes" id="UP000006201">
    <property type="component" value="Unassembled WGS sequence"/>
</dbReference>
<dbReference type="AlphaFoldDB" id="A4C853"/>
<dbReference type="PANTHER" id="PTHR43720:SF2">
    <property type="entry name" value="2-AMINOMUCONIC SEMIALDEHYDE DEHYDROGENASE"/>
    <property type="match status" value="1"/>
</dbReference>
<dbReference type="eggNOG" id="COG1012">
    <property type="taxonomic scope" value="Bacteria"/>
</dbReference>
<dbReference type="InterPro" id="IPR016161">
    <property type="entry name" value="Ald_DH/histidinol_DH"/>
</dbReference>
<dbReference type="STRING" id="87626.PTD2_06989"/>
<evidence type="ECO:0000313" key="6">
    <source>
        <dbReference type="Proteomes" id="UP000006201"/>
    </source>
</evidence>
<dbReference type="HOGENOM" id="CLU_046407_0_0_6"/>
<comment type="caution">
    <text evidence="5">The sequence shown here is derived from an EMBL/GenBank/DDBJ whole genome shotgun (WGS) entry which is preliminary data.</text>
</comment>
<dbReference type="Gene3D" id="3.40.309.10">
    <property type="entry name" value="Aldehyde Dehydrogenase, Chain A, domain 2"/>
    <property type="match status" value="1"/>
</dbReference>
<evidence type="ECO:0000313" key="5">
    <source>
        <dbReference type="EMBL" id="EAR28768.1"/>
    </source>
</evidence>
<feature type="domain" description="Aldehyde dehydrogenase" evidence="4">
    <location>
        <begin position="79"/>
        <end position="379"/>
    </location>
</feature>
<dbReference type="InterPro" id="IPR016163">
    <property type="entry name" value="Ald_DH_C"/>
</dbReference>
<reference evidence="5 6" key="1">
    <citation type="submission" date="2006-02" db="EMBL/GenBank/DDBJ databases">
        <authorList>
            <person name="Moran M.A."/>
            <person name="Kjelleberg S."/>
            <person name="Egan S."/>
            <person name="Saunders N."/>
            <person name="Thomas T."/>
            <person name="Ferriera S."/>
            <person name="Johnson J."/>
            <person name="Kravitz S."/>
            <person name="Halpern A."/>
            <person name="Remington K."/>
            <person name="Beeson K."/>
            <person name="Tran B."/>
            <person name="Rogers Y.-H."/>
            <person name="Friedman R."/>
            <person name="Venter J.C."/>
        </authorList>
    </citation>
    <scope>NUCLEOTIDE SEQUENCE [LARGE SCALE GENOMIC DNA]</scope>
    <source>
        <strain evidence="5 6">D2</strain>
    </source>
</reference>
<evidence type="ECO:0000256" key="1">
    <source>
        <dbReference type="ARBA" id="ARBA00009986"/>
    </source>
</evidence>
<dbReference type="SUPFAM" id="SSF53720">
    <property type="entry name" value="ALDH-like"/>
    <property type="match status" value="1"/>
</dbReference>
<evidence type="ECO:0000256" key="2">
    <source>
        <dbReference type="ARBA" id="ARBA00023002"/>
    </source>
</evidence>
<organism evidence="5 6">
    <name type="scientific">Pseudoalteromonas tunicata D2</name>
    <dbReference type="NCBI Taxonomy" id="87626"/>
    <lineage>
        <taxon>Bacteria</taxon>
        <taxon>Pseudomonadati</taxon>
        <taxon>Pseudomonadota</taxon>
        <taxon>Gammaproteobacteria</taxon>
        <taxon>Alteromonadales</taxon>
        <taxon>Pseudoalteromonadaceae</taxon>
        <taxon>Pseudoalteromonas</taxon>
    </lineage>
</organism>
<dbReference type="PANTHER" id="PTHR43720">
    <property type="entry name" value="2-AMINOMUCONIC SEMIALDEHYDE DEHYDROGENASE"/>
    <property type="match status" value="1"/>
</dbReference>
<gene>
    <name evidence="5" type="ORF">PTD2_06989</name>
</gene>
<dbReference type="Gene3D" id="3.40.605.10">
    <property type="entry name" value="Aldehyde Dehydrogenase, Chain A, domain 1"/>
    <property type="match status" value="1"/>
</dbReference>
<name>A4C853_9GAMM</name>
<keyword evidence="2" id="KW-0560">Oxidoreductase</keyword>
<dbReference type="Pfam" id="PF00171">
    <property type="entry name" value="Aldedh"/>
    <property type="match status" value="1"/>
</dbReference>
<comment type="similarity">
    <text evidence="1">Belongs to the aldehyde dehydrogenase family.</text>
</comment>
<evidence type="ECO:0000256" key="3">
    <source>
        <dbReference type="ARBA" id="ARBA00023027"/>
    </source>
</evidence>